<evidence type="ECO:0000256" key="10">
    <source>
        <dbReference type="ARBA" id="ARBA00022833"/>
    </source>
</evidence>
<evidence type="ECO:0000313" key="17">
    <source>
        <dbReference type="EMBL" id="BDQ38562.1"/>
    </source>
</evidence>
<evidence type="ECO:0000256" key="3">
    <source>
        <dbReference type="ARBA" id="ARBA00004947"/>
    </source>
</evidence>
<evidence type="ECO:0000256" key="1">
    <source>
        <dbReference type="ARBA" id="ARBA00001107"/>
    </source>
</evidence>
<evidence type="ECO:0000256" key="7">
    <source>
        <dbReference type="ARBA" id="ARBA00022679"/>
    </source>
</evidence>
<evidence type="ECO:0000256" key="11">
    <source>
        <dbReference type="ARBA" id="ARBA00023144"/>
    </source>
</evidence>
<dbReference type="Pfam" id="PF02744">
    <property type="entry name" value="GalP_UDP_tr_C"/>
    <property type="match status" value="1"/>
</dbReference>
<name>A0ABM8B4K8_9BACT</name>
<dbReference type="InterPro" id="IPR005850">
    <property type="entry name" value="GalP_Utransf_C"/>
</dbReference>
<protein>
    <recommendedName>
        <fullName evidence="6 13">Galactose-1-phosphate uridylyltransferase</fullName>
        <ecNumber evidence="5 13">2.7.7.12</ecNumber>
    </recommendedName>
</protein>
<evidence type="ECO:0000256" key="4">
    <source>
        <dbReference type="ARBA" id="ARBA00010951"/>
    </source>
</evidence>
<evidence type="ECO:0000259" key="16">
    <source>
        <dbReference type="Pfam" id="PF02744"/>
    </source>
</evidence>
<keyword evidence="12 14" id="KW-0119">Carbohydrate metabolism</keyword>
<organism evidence="17 18">
    <name type="scientific">Pseudodesulfovibrio nedwellii</name>
    <dbReference type="NCBI Taxonomy" id="2973072"/>
    <lineage>
        <taxon>Bacteria</taxon>
        <taxon>Pseudomonadati</taxon>
        <taxon>Thermodesulfobacteriota</taxon>
        <taxon>Desulfovibrionia</taxon>
        <taxon>Desulfovibrionales</taxon>
        <taxon>Desulfovibrionaceae</taxon>
    </lineage>
</organism>
<comment type="pathway">
    <text evidence="3 14">Carbohydrate metabolism; galactose metabolism.</text>
</comment>
<dbReference type="RefSeq" id="WP_281761058.1">
    <property type="nucleotide sequence ID" value="NZ_AP026709.1"/>
</dbReference>
<evidence type="ECO:0000256" key="5">
    <source>
        <dbReference type="ARBA" id="ARBA00012384"/>
    </source>
</evidence>
<dbReference type="NCBIfam" id="TIGR00209">
    <property type="entry name" value="galT_1"/>
    <property type="match status" value="1"/>
</dbReference>
<reference evidence="17 18" key="1">
    <citation type="submission" date="2022-08" db="EMBL/GenBank/DDBJ databases">
        <title>Genome Sequence of the sulphate-reducing bacterium, Pseudodesulfovibrio sp. SYK.</title>
        <authorList>
            <person name="Kondo R."/>
            <person name="Kataoka T."/>
        </authorList>
    </citation>
    <scope>NUCLEOTIDE SEQUENCE [LARGE SCALE GENOMIC DNA]</scope>
    <source>
        <strain evidence="17 18">SYK</strain>
    </source>
</reference>
<dbReference type="PROSITE" id="PS00117">
    <property type="entry name" value="GAL_P_UDP_TRANSF_I"/>
    <property type="match status" value="1"/>
</dbReference>
<sequence>MLVNSGFSTDALDILVAGKIMNFEDNPHRRLNQLTGEWVLVSPHRTKRPWQGQQEEPDLAILPEYEDNCYLCPGNVRAGGAVNPVYEETFVFTNDFAALLPDMPEDAEVFSDNDPLLVAESETGVCRVLCYSPRHDLTLARLGAAQARKVVDIWCDEFQTLGARDDIGYVQIFENRGSVMGCSNPHPHGQIWATRNVPMYPATEGLRQSAYFQEHNSCLLCSYLETELKRGERIIFENDSFVVLVPFWATWPFETMILPKKHMTSILEMDASIRDDLADAMVRLNIRYDNLFQTSFPYSMGIHQAPSDGSDHSPWHFHIHYYPPLLRSKLVKKFMVGYEMMAMPQRDLTAEAAAIRIREQAEVHYLETQ</sequence>
<evidence type="ECO:0000256" key="8">
    <source>
        <dbReference type="ARBA" id="ARBA00022695"/>
    </source>
</evidence>
<dbReference type="Pfam" id="PF01087">
    <property type="entry name" value="GalP_UDP_transf"/>
    <property type="match status" value="1"/>
</dbReference>
<dbReference type="Proteomes" id="UP001317742">
    <property type="component" value="Chromosome"/>
</dbReference>
<proteinExistence type="inferred from homology"/>
<dbReference type="InterPro" id="IPR001937">
    <property type="entry name" value="GalP_UDPtransf1"/>
</dbReference>
<dbReference type="EMBL" id="AP026709">
    <property type="protein sequence ID" value="BDQ38562.1"/>
    <property type="molecule type" value="Genomic_DNA"/>
</dbReference>
<dbReference type="GO" id="GO:0016779">
    <property type="term" value="F:nucleotidyltransferase activity"/>
    <property type="evidence" value="ECO:0007669"/>
    <property type="project" value="UniProtKB-KW"/>
</dbReference>
<comment type="similarity">
    <text evidence="4 14">Belongs to the galactose-1-phosphate uridylyltransferase type 1 family.</text>
</comment>
<dbReference type="EC" id="2.7.7.12" evidence="5 13"/>
<dbReference type="InterPro" id="IPR005849">
    <property type="entry name" value="GalP_Utransf_N"/>
</dbReference>
<dbReference type="Gene3D" id="3.30.428.10">
    <property type="entry name" value="HIT-like"/>
    <property type="match status" value="2"/>
</dbReference>
<keyword evidence="9 14" id="KW-0479">Metal-binding</keyword>
<dbReference type="SUPFAM" id="SSF54197">
    <property type="entry name" value="HIT-like"/>
    <property type="match status" value="2"/>
</dbReference>
<comment type="catalytic activity">
    <reaction evidence="1 14">
        <text>alpha-D-galactose 1-phosphate + UDP-alpha-D-glucose = alpha-D-glucose 1-phosphate + UDP-alpha-D-galactose</text>
        <dbReference type="Rhea" id="RHEA:13989"/>
        <dbReference type="ChEBI" id="CHEBI:58336"/>
        <dbReference type="ChEBI" id="CHEBI:58601"/>
        <dbReference type="ChEBI" id="CHEBI:58885"/>
        <dbReference type="ChEBI" id="CHEBI:66914"/>
        <dbReference type="EC" id="2.7.7.12"/>
    </reaction>
</comment>
<keyword evidence="7 14" id="KW-0808">Transferase</keyword>
<keyword evidence="10" id="KW-0862">Zinc</keyword>
<evidence type="ECO:0000256" key="12">
    <source>
        <dbReference type="ARBA" id="ARBA00023277"/>
    </source>
</evidence>
<dbReference type="InterPro" id="IPR019779">
    <property type="entry name" value="GalP_UDPtransf1_His-AS"/>
</dbReference>
<evidence type="ECO:0000256" key="14">
    <source>
        <dbReference type="RuleBase" id="RU000506"/>
    </source>
</evidence>
<feature type="domain" description="Galactose-1-phosphate uridyl transferase N-terminal" evidence="15">
    <location>
        <begin position="23"/>
        <end position="198"/>
    </location>
</feature>
<keyword evidence="8 14" id="KW-0548">Nucleotidyltransferase</keyword>
<dbReference type="PANTHER" id="PTHR11943:SF1">
    <property type="entry name" value="GALACTOSE-1-PHOSPHATE URIDYLYLTRANSFERASE"/>
    <property type="match status" value="1"/>
</dbReference>
<keyword evidence="18" id="KW-1185">Reference proteome</keyword>
<evidence type="ECO:0000256" key="6">
    <source>
        <dbReference type="ARBA" id="ARBA00016340"/>
    </source>
</evidence>
<evidence type="ECO:0000256" key="13">
    <source>
        <dbReference type="NCBIfam" id="TIGR00209"/>
    </source>
</evidence>
<evidence type="ECO:0000256" key="2">
    <source>
        <dbReference type="ARBA" id="ARBA00001947"/>
    </source>
</evidence>
<feature type="domain" description="Galactose-1-phosphate uridyl transferase C-terminal" evidence="16">
    <location>
        <begin position="208"/>
        <end position="368"/>
    </location>
</feature>
<keyword evidence="11 14" id="KW-0299">Galactose metabolism</keyword>
<gene>
    <name evidence="17" type="ORF">SYK_29220</name>
</gene>
<evidence type="ECO:0000313" key="18">
    <source>
        <dbReference type="Proteomes" id="UP001317742"/>
    </source>
</evidence>
<comment type="cofactor">
    <cofactor evidence="2">
        <name>Zn(2+)</name>
        <dbReference type="ChEBI" id="CHEBI:29105"/>
    </cofactor>
</comment>
<evidence type="ECO:0000259" key="15">
    <source>
        <dbReference type="Pfam" id="PF01087"/>
    </source>
</evidence>
<accession>A0ABM8B4K8</accession>
<dbReference type="PANTHER" id="PTHR11943">
    <property type="entry name" value="GALACTOSE-1-PHOSPHATE URIDYLYLTRANSFERASE"/>
    <property type="match status" value="1"/>
</dbReference>
<dbReference type="CDD" id="cd00608">
    <property type="entry name" value="GalT"/>
    <property type="match status" value="1"/>
</dbReference>
<dbReference type="NCBIfam" id="NF008724">
    <property type="entry name" value="PRK11720.1"/>
    <property type="match status" value="1"/>
</dbReference>
<dbReference type="InterPro" id="IPR036265">
    <property type="entry name" value="HIT-like_sf"/>
</dbReference>
<evidence type="ECO:0000256" key="9">
    <source>
        <dbReference type="ARBA" id="ARBA00022723"/>
    </source>
</evidence>
<dbReference type="PIRSF" id="PIRSF000808">
    <property type="entry name" value="GalT"/>
    <property type="match status" value="1"/>
</dbReference>